<dbReference type="EMBL" id="HBGY01009101">
    <property type="protein sequence ID" value="CAD9567030.1"/>
    <property type="molecule type" value="Transcribed_RNA"/>
</dbReference>
<feature type="coiled-coil region" evidence="1">
    <location>
        <begin position="217"/>
        <end position="244"/>
    </location>
</feature>
<proteinExistence type="predicted"/>
<organism evidence="2">
    <name type="scientific">Leptocylindrus danicus</name>
    <dbReference type="NCBI Taxonomy" id="163516"/>
    <lineage>
        <taxon>Eukaryota</taxon>
        <taxon>Sar</taxon>
        <taxon>Stramenopiles</taxon>
        <taxon>Ochrophyta</taxon>
        <taxon>Bacillariophyta</taxon>
        <taxon>Coscinodiscophyceae</taxon>
        <taxon>Chaetocerotophycidae</taxon>
        <taxon>Leptocylindrales</taxon>
        <taxon>Leptocylindraceae</taxon>
        <taxon>Leptocylindrus</taxon>
    </lineage>
</organism>
<feature type="coiled-coil region" evidence="1">
    <location>
        <begin position="76"/>
        <end position="124"/>
    </location>
</feature>
<evidence type="ECO:0000256" key="1">
    <source>
        <dbReference type="SAM" id="Coils"/>
    </source>
</evidence>
<dbReference type="AlphaFoldDB" id="A0A7S2K5L4"/>
<name>A0A7S2K5L4_9STRA</name>
<sequence length="594" mass="68970">MVDKDLSNEPSAFITAVPANASYNELLKLVTGLQTELQKTITISRSLKAETSKLKEENIDVKESLLRAGSRFHEFRDALTSKIEDCLRRERSMEEEKSRWKSDIAEKKEEVEKLKLRLLCIENDNSKTRAREEIESEFILKESKLLEEVSKWKEDSRSSKRESELLRMQSDQSREVLENEISSLRALNESAAVAHKKALNSFAQQSCMPVNDQLKKLSHLEVELNKVTITNAELQKEIEEMHKTTEKDDMAQSEILSGYHEKSMDLLKRIADLEGINVELKSENQRLSEMPKEVETKEAKVHGELFNLRLELQEAKIDLRHRTEKMHSDNLSKEKESELKQCELERVNTVLIAQRDELAKALRDAKTEMIEKLRQAHDDEVTTRKEAKIALERLEEKCRHHESLIEKLTQESLRARSEYESNIARIQQERDNCRDDACRIAREKLGLVNRAVDTERESAKLKEEVSLFREKIVSLRKETDALKSELKVASDDKMMATKEMERLQKALKELAHQLNEKDDVFRREVDGLKQRSSNMLKDAKNAMKSEVDRMNQNLSSELDQEKKRSAAYKQKAIEAHEKSRRVHQALEKVVRKGI</sequence>
<protein>
    <submittedName>
        <fullName evidence="2">Uncharacterized protein</fullName>
    </submittedName>
</protein>
<feature type="coiled-coil region" evidence="1">
    <location>
        <begin position="355"/>
        <end position="571"/>
    </location>
</feature>
<accession>A0A7S2K5L4</accession>
<keyword evidence="1" id="KW-0175">Coiled coil</keyword>
<reference evidence="2" key="1">
    <citation type="submission" date="2021-01" db="EMBL/GenBank/DDBJ databases">
        <authorList>
            <person name="Corre E."/>
            <person name="Pelletier E."/>
            <person name="Niang G."/>
            <person name="Scheremetjew M."/>
            <person name="Finn R."/>
            <person name="Kale V."/>
            <person name="Holt S."/>
            <person name="Cochrane G."/>
            <person name="Meng A."/>
            <person name="Brown T."/>
            <person name="Cohen L."/>
        </authorList>
    </citation>
    <scope>NUCLEOTIDE SEQUENCE</scope>
    <source>
        <strain evidence="2">B650</strain>
    </source>
</reference>
<evidence type="ECO:0000313" key="2">
    <source>
        <dbReference type="EMBL" id="CAD9567030.1"/>
    </source>
</evidence>
<gene>
    <name evidence="2" type="ORF">LDAN0321_LOCUS5750</name>
</gene>